<dbReference type="InterPro" id="IPR034660">
    <property type="entry name" value="DinB/YfiT-like"/>
</dbReference>
<evidence type="ECO:0000313" key="1">
    <source>
        <dbReference type="EMBL" id="GHF85233.1"/>
    </source>
</evidence>
<sequence>MTLADLVIDGYDRVQQVVHSAVRGLSDEQLATPPEKGANTIAWLVWHLTRVQDDHLADLEAAPQVWTEQGWHDRFALPFGPEATGYGQSEKDVEAVRASAELLTGYHDAVHDQTVAWLRGLEESQLDRVVDENWDPPVTLAVRLVSVLSDDLQHAGQAAYVRGILQRR</sequence>
<dbReference type="EMBL" id="BNAV01000018">
    <property type="protein sequence ID" value="GHF85233.1"/>
    <property type="molecule type" value="Genomic_DNA"/>
</dbReference>
<dbReference type="Gene3D" id="1.20.120.450">
    <property type="entry name" value="dinb family like domain"/>
    <property type="match status" value="1"/>
</dbReference>
<comment type="caution">
    <text evidence="1">The sequence shown here is derived from an EMBL/GenBank/DDBJ whole genome shotgun (WGS) entry which is preliminary data.</text>
</comment>
<organism evidence="1 2">
    <name type="scientific">Amycolatopsis bartoniae</name>
    <dbReference type="NCBI Taxonomy" id="941986"/>
    <lineage>
        <taxon>Bacteria</taxon>
        <taxon>Bacillati</taxon>
        <taxon>Actinomycetota</taxon>
        <taxon>Actinomycetes</taxon>
        <taxon>Pseudonocardiales</taxon>
        <taxon>Pseudonocardiaceae</taxon>
        <taxon>Amycolatopsis</taxon>
    </lineage>
</organism>
<evidence type="ECO:0000313" key="2">
    <source>
        <dbReference type="Proteomes" id="UP000658656"/>
    </source>
</evidence>
<accession>A0A8H9J7A9</accession>
<evidence type="ECO:0008006" key="3">
    <source>
        <dbReference type="Google" id="ProtNLM"/>
    </source>
</evidence>
<dbReference type="AlphaFoldDB" id="A0A8H9J7A9"/>
<reference evidence="1" key="1">
    <citation type="journal article" date="2014" name="Int. J. Syst. Evol. Microbiol.">
        <title>Complete genome sequence of Corynebacterium casei LMG S-19264T (=DSM 44701T), isolated from a smear-ripened cheese.</title>
        <authorList>
            <consortium name="US DOE Joint Genome Institute (JGI-PGF)"/>
            <person name="Walter F."/>
            <person name="Albersmeier A."/>
            <person name="Kalinowski J."/>
            <person name="Ruckert C."/>
        </authorList>
    </citation>
    <scope>NUCLEOTIDE SEQUENCE</scope>
    <source>
        <strain evidence="1">CGMCC 4.7679</strain>
    </source>
</reference>
<name>A0A8H9J7A9_9PSEU</name>
<proteinExistence type="predicted"/>
<dbReference type="InterPro" id="IPR007061">
    <property type="entry name" value="MST-like"/>
</dbReference>
<dbReference type="Pfam" id="PF04978">
    <property type="entry name" value="MST"/>
    <property type="match status" value="1"/>
</dbReference>
<protein>
    <recommendedName>
        <fullName evidence="3">DUF664 domain-containing protein</fullName>
    </recommendedName>
</protein>
<dbReference type="Proteomes" id="UP000658656">
    <property type="component" value="Unassembled WGS sequence"/>
</dbReference>
<gene>
    <name evidence="1" type="ORF">GCM10017566_69110</name>
</gene>
<dbReference type="RefSeq" id="WP_145938762.1">
    <property type="nucleotide sequence ID" value="NZ_BNAV01000018.1"/>
</dbReference>
<dbReference type="OrthoDB" id="2363925at2"/>
<dbReference type="SUPFAM" id="SSF109854">
    <property type="entry name" value="DinB/YfiT-like putative metalloenzymes"/>
    <property type="match status" value="1"/>
</dbReference>
<keyword evidence="2" id="KW-1185">Reference proteome</keyword>
<dbReference type="NCBIfam" id="NF047843">
    <property type="entry name" value="MST_Rv0443"/>
    <property type="match status" value="1"/>
</dbReference>
<reference evidence="1" key="2">
    <citation type="submission" date="2020-09" db="EMBL/GenBank/DDBJ databases">
        <authorList>
            <person name="Sun Q."/>
            <person name="Zhou Y."/>
        </authorList>
    </citation>
    <scope>NUCLEOTIDE SEQUENCE</scope>
    <source>
        <strain evidence="1">CGMCC 4.7679</strain>
    </source>
</reference>